<feature type="transmembrane region" description="Helical" evidence="1">
    <location>
        <begin position="379"/>
        <end position="400"/>
    </location>
</feature>
<evidence type="ECO:0000313" key="3">
    <source>
        <dbReference type="Proteomes" id="UP000565078"/>
    </source>
</evidence>
<organism evidence="2 3">
    <name type="scientific">Candidatus Iainarchaeum sp</name>
    <dbReference type="NCBI Taxonomy" id="3101447"/>
    <lineage>
        <taxon>Archaea</taxon>
        <taxon>Candidatus Iainarchaeota</taxon>
        <taxon>Candidatus Iainarchaeia</taxon>
        <taxon>Candidatus Iainarchaeales</taxon>
        <taxon>Candidatus Iainarchaeaceae</taxon>
        <taxon>Candidatus Iainarchaeum</taxon>
    </lineage>
</organism>
<dbReference type="PANTHER" id="PTHR35902">
    <property type="entry name" value="S-LAYER DOMAIN-LIKE PROTEIN-RELATED"/>
    <property type="match status" value="1"/>
</dbReference>
<accession>A0A7J4IUT5</accession>
<comment type="caution">
    <text evidence="2">The sequence shown here is derived from an EMBL/GenBank/DDBJ whole genome shotgun (WGS) entry which is preliminary data.</text>
</comment>
<dbReference type="EMBL" id="DUGC01000027">
    <property type="protein sequence ID" value="HIH09283.1"/>
    <property type="molecule type" value="Genomic_DNA"/>
</dbReference>
<gene>
    <name evidence="2" type="ORF">HA254_01295</name>
</gene>
<keyword evidence="1" id="KW-1133">Transmembrane helix</keyword>
<keyword evidence="1" id="KW-0472">Membrane</keyword>
<evidence type="ECO:0000313" key="2">
    <source>
        <dbReference type="EMBL" id="HIH09283.1"/>
    </source>
</evidence>
<sequence>MKRNLVAGFLLLAIAGAAFAGNMEVGAVNYTPAPAIPGGYMDLYVHVNNNSGVDAKGVVFSLDLDSADVGSTAPFYLDANQAGLRQIGDVRANQSAIVKFRLRVGSQASDGTYTINLEVGEDGKIGKSVPYAIKVQGRRPLLSISDAGPAEVTVGRNTPLVLTIKNTGSNEAFNLTIGLSEERTVTSTGIIVEREIIPMGAANASLDSLGPAASKEVRIPILINPGADARAYFIPIKFEFYDSNKTKYTDTQYVGVKVISPAEIDASLAQIKPALVAGQESAITIDIYNTGMGAAKYMRAKAAGDFGAFRQGEYFIGSLESDDSSSIKIEVQPANDVKPGAHYIDLELAYKDQFGEPFTLKKRLNVTVLSAQQASQGGIGLIPIIMAALLLIAGGGYYMYNRRKGK</sequence>
<dbReference type="Proteomes" id="UP000565078">
    <property type="component" value="Unassembled WGS sequence"/>
</dbReference>
<dbReference type="AlphaFoldDB" id="A0A7J4IUT5"/>
<keyword evidence="1" id="KW-0812">Transmembrane</keyword>
<evidence type="ECO:0000256" key="1">
    <source>
        <dbReference type="SAM" id="Phobius"/>
    </source>
</evidence>
<evidence type="ECO:0008006" key="4">
    <source>
        <dbReference type="Google" id="ProtNLM"/>
    </source>
</evidence>
<protein>
    <recommendedName>
        <fullName evidence="4">S-layer protein</fullName>
    </recommendedName>
</protein>
<name>A0A7J4IUT5_9ARCH</name>
<proteinExistence type="predicted"/>
<dbReference type="PANTHER" id="PTHR35902:SF3">
    <property type="entry name" value="NPCBM-ASSOCIATED, NEW3 DOMAIN OF ALPHA-GALACTOSIDASE"/>
    <property type="match status" value="1"/>
</dbReference>
<reference evidence="3" key="1">
    <citation type="journal article" date="2020" name="bioRxiv">
        <title>A rank-normalized archaeal taxonomy based on genome phylogeny resolves widespread incomplete and uneven classifications.</title>
        <authorList>
            <person name="Rinke C."/>
            <person name="Chuvochina M."/>
            <person name="Mussig A.J."/>
            <person name="Chaumeil P.-A."/>
            <person name="Waite D.W."/>
            <person name="Whitman W.B."/>
            <person name="Parks D.H."/>
            <person name="Hugenholtz P."/>
        </authorList>
    </citation>
    <scope>NUCLEOTIDE SEQUENCE [LARGE SCALE GENOMIC DNA]</scope>
</reference>